<dbReference type="RefSeq" id="WP_382431833.1">
    <property type="nucleotide sequence ID" value="NZ_JBHSHJ010000005.1"/>
</dbReference>
<dbReference type="Proteomes" id="UP001596001">
    <property type="component" value="Unassembled WGS sequence"/>
</dbReference>
<sequence length="511" mass="54629">MTMRFTTRLILYTAAPALLFVLALAASWWGLMRTQNDFNRYIGTEQAIVSGLEELYAQGLQGGQALRNIVLNPSNKNAYDNVRAAAEAYTQAYDNTLRYAQGTPFETPLRALAQQRSQQVALQNQIMELARSDASAAAAAINQQEIPAWRAMRATLMEQISAARKTAAQAHAQTQARADRIQMVVLVLAFTAVLVAVVLGVLMARTLQRELGGDLAQARQALCQMAQGHLSSNVSWQGQPTGLMADLQAVQTYLRQLVGQVRNTTMHITSAATDIAQGNHDLSARTEQQASAIEHTATIMGQLTSIVRQNADNAHRANSLAVNASTVAVQGGQVVEQVVHTMGEINQASRQIADIIGVIDGIAFQTNILALNAAVEAARAGEQGRGFAVVASEVRSLAGRSAEAAKEIKTLIQTSVDRVAQGSQLVDQAGETMTDVVSAIQQVSAIVGEISNASNEQNTGVAQVGQAIVQLDQATQQNALRVQQSTATADGLQQQSEQLLQAVAVFRLDPT</sequence>
<evidence type="ECO:0000256" key="4">
    <source>
        <dbReference type="SAM" id="Phobius"/>
    </source>
</evidence>
<gene>
    <name evidence="6" type="ORF">ACFO6X_08050</name>
</gene>
<keyword evidence="4" id="KW-1133">Transmembrane helix</keyword>
<reference evidence="7" key="1">
    <citation type="journal article" date="2019" name="Int. J. Syst. Evol. Microbiol.">
        <title>The Global Catalogue of Microorganisms (GCM) 10K type strain sequencing project: providing services to taxonomists for standard genome sequencing and annotation.</title>
        <authorList>
            <consortium name="The Broad Institute Genomics Platform"/>
            <consortium name="The Broad Institute Genome Sequencing Center for Infectious Disease"/>
            <person name="Wu L."/>
            <person name="Ma J."/>
        </authorList>
    </citation>
    <scope>NUCLEOTIDE SEQUENCE [LARGE SCALE GENOMIC DNA]</scope>
    <source>
        <strain evidence="7">CCUG 49452</strain>
    </source>
</reference>
<organism evidence="6 7">
    <name type="scientific">Giesbergeria sinuosa</name>
    <dbReference type="NCBI Taxonomy" id="80883"/>
    <lineage>
        <taxon>Bacteria</taxon>
        <taxon>Pseudomonadati</taxon>
        <taxon>Pseudomonadota</taxon>
        <taxon>Betaproteobacteria</taxon>
        <taxon>Burkholderiales</taxon>
        <taxon>Comamonadaceae</taxon>
        <taxon>Giesbergeria</taxon>
    </lineage>
</organism>
<dbReference type="PRINTS" id="PR00260">
    <property type="entry name" value="CHEMTRNSDUCR"/>
</dbReference>
<dbReference type="PANTHER" id="PTHR43531">
    <property type="entry name" value="PROTEIN ICFG"/>
    <property type="match status" value="1"/>
</dbReference>
<name>A0ABV9QGS5_9BURK</name>
<dbReference type="Gene3D" id="1.10.287.950">
    <property type="entry name" value="Methyl-accepting chemotaxis protein"/>
    <property type="match status" value="1"/>
</dbReference>
<dbReference type="Pfam" id="PF00015">
    <property type="entry name" value="MCPsignal"/>
    <property type="match status" value="1"/>
</dbReference>
<dbReference type="InterPro" id="IPR051310">
    <property type="entry name" value="MCP_chemotaxis"/>
</dbReference>
<keyword evidence="7" id="KW-1185">Reference proteome</keyword>
<dbReference type="SMART" id="SM00283">
    <property type="entry name" value="MA"/>
    <property type="match status" value="1"/>
</dbReference>
<keyword evidence="4" id="KW-0472">Membrane</keyword>
<protein>
    <submittedName>
        <fullName evidence="6">Methyl-accepting chemotaxis protein</fullName>
    </submittedName>
</protein>
<dbReference type="PANTHER" id="PTHR43531:SF14">
    <property type="entry name" value="METHYL-ACCEPTING CHEMOTAXIS PROTEIN I-RELATED"/>
    <property type="match status" value="1"/>
</dbReference>
<keyword evidence="1" id="KW-0488">Methylation</keyword>
<feature type="domain" description="Methyl-accepting transducer" evidence="5">
    <location>
        <begin position="264"/>
        <end position="493"/>
    </location>
</feature>
<evidence type="ECO:0000259" key="5">
    <source>
        <dbReference type="PROSITE" id="PS50111"/>
    </source>
</evidence>
<dbReference type="InterPro" id="IPR004089">
    <property type="entry name" value="MCPsignal_dom"/>
</dbReference>
<comment type="similarity">
    <text evidence="2">Belongs to the methyl-accepting chemotaxis (MCP) protein family.</text>
</comment>
<keyword evidence="4" id="KW-0812">Transmembrane</keyword>
<evidence type="ECO:0000313" key="6">
    <source>
        <dbReference type="EMBL" id="MFC4788930.1"/>
    </source>
</evidence>
<feature type="transmembrane region" description="Helical" evidence="4">
    <location>
        <begin position="183"/>
        <end position="204"/>
    </location>
</feature>
<dbReference type="InterPro" id="IPR004090">
    <property type="entry name" value="Chemotax_Me-accpt_rcpt"/>
</dbReference>
<dbReference type="CDD" id="cd11386">
    <property type="entry name" value="MCP_signal"/>
    <property type="match status" value="1"/>
</dbReference>
<evidence type="ECO:0000256" key="1">
    <source>
        <dbReference type="ARBA" id="ARBA00022481"/>
    </source>
</evidence>
<evidence type="ECO:0000256" key="2">
    <source>
        <dbReference type="ARBA" id="ARBA00029447"/>
    </source>
</evidence>
<dbReference type="SUPFAM" id="SSF58104">
    <property type="entry name" value="Methyl-accepting chemotaxis protein (MCP) signaling domain"/>
    <property type="match status" value="1"/>
</dbReference>
<keyword evidence="3" id="KW-0807">Transducer</keyword>
<evidence type="ECO:0000256" key="3">
    <source>
        <dbReference type="PROSITE-ProRule" id="PRU00284"/>
    </source>
</evidence>
<dbReference type="EMBL" id="JBHSHJ010000005">
    <property type="protein sequence ID" value="MFC4788930.1"/>
    <property type="molecule type" value="Genomic_DNA"/>
</dbReference>
<proteinExistence type="inferred from homology"/>
<accession>A0ABV9QGS5</accession>
<dbReference type="PROSITE" id="PS50111">
    <property type="entry name" value="CHEMOTAXIS_TRANSDUC_2"/>
    <property type="match status" value="1"/>
</dbReference>
<evidence type="ECO:0000313" key="7">
    <source>
        <dbReference type="Proteomes" id="UP001596001"/>
    </source>
</evidence>
<comment type="caution">
    <text evidence="6">The sequence shown here is derived from an EMBL/GenBank/DDBJ whole genome shotgun (WGS) entry which is preliminary data.</text>
</comment>